<protein>
    <submittedName>
        <fullName evidence="2">Uncharacterized protein</fullName>
    </submittedName>
</protein>
<feature type="region of interest" description="Disordered" evidence="1">
    <location>
        <begin position="198"/>
        <end position="243"/>
    </location>
</feature>
<feature type="compositionally biased region" description="Basic and acidic residues" evidence="1">
    <location>
        <begin position="198"/>
        <end position="227"/>
    </location>
</feature>
<organism evidence="2 3">
    <name type="scientific">Lepidopterella palustris CBS 459.81</name>
    <dbReference type="NCBI Taxonomy" id="1314670"/>
    <lineage>
        <taxon>Eukaryota</taxon>
        <taxon>Fungi</taxon>
        <taxon>Dikarya</taxon>
        <taxon>Ascomycota</taxon>
        <taxon>Pezizomycotina</taxon>
        <taxon>Dothideomycetes</taxon>
        <taxon>Pleosporomycetidae</taxon>
        <taxon>Mytilinidiales</taxon>
        <taxon>Argynnaceae</taxon>
        <taxon>Lepidopterella</taxon>
    </lineage>
</organism>
<evidence type="ECO:0000313" key="3">
    <source>
        <dbReference type="Proteomes" id="UP000250266"/>
    </source>
</evidence>
<feature type="non-terminal residue" evidence="2">
    <location>
        <position position="1"/>
    </location>
</feature>
<dbReference type="OrthoDB" id="3775071at2759"/>
<evidence type="ECO:0000313" key="2">
    <source>
        <dbReference type="EMBL" id="OCK74809.1"/>
    </source>
</evidence>
<dbReference type="EMBL" id="KV745409">
    <property type="protein sequence ID" value="OCK74809.1"/>
    <property type="molecule type" value="Genomic_DNA"/>
</dbReference>
<dbReference type="Proteomes" id="UP000250266">
    <property type="component" value="Unassembled WGS sequence"/>
</dbReference>
<evidence type="ECO:0000256" key="1">
    <source>
        <dbReference type="SAM" id="MobiDB-lite"/>
    </source>
</evidence>
<accession>A0A8E2JAH7</accession>
<keyword evidence="3" id="KW-1185">Reference proteome</keyword>
<name>A0A8E2JAH7_9PEZI</name>
<gene>
    <name evidence="2" type="ORF">K432DRAFT_409553</name>
</gene>
<sequence>LSSTLPLVHSWIRSHNIVLGTTVAIGPSASFVALSPEKGTYHWGIPASLAELLASDTKGKVSQVTLGAGGAWAVVWENGVVDWEIWEECAELKGILEGAAKGDITYISLNPYTRGQYFLAFEDGSARYCLPTLWATEVQKVIVEFQSQFLNVTSSFVAGGKAVLTAKMTTPSPLREGQREIGESSYVRMKMELKGLTEEEKIETNSDMKTKAKDEPKKEKWRDGKGDDWDDFDYQEPPPYNIL</sequence>
<reference evidence="2 3" key="1">
    <citation type="journal article" date="2016" name="Nat. Commun.">
        <title>Ectomycorrhizal ecology is imprinted in the genome of the dominant symbiotic fungus Cenococcum geophilum.</title>
        <authorList>
            <consortium name="DOE Joint Genome Institute"/>
            <person name="Peter M."/>
            <person name="Kohler A."/>
            <person name="Ohm R.A."/>
            <person name="Kuo A."/>
            <person name="Krutzmann J."/>
            <person name="Morin E."/>
            <person name="Arend M."/>
            <person name="Barry K.W."/>
            <person name="Binder M."/>
            <person name="Choi C."/>
            <person name="Clum A."/>
            <person name="Copeland A."/>
            <person name="Grisel N."/>
            <person name="Haridas S."/>
            <person name="Kipfer T."/>
            <person name="LaButti K."/>
            <person name="Lindquist E."/>
            <person name="Lipzen A."/>
            <person name="Maire R."/>
            <person name="Meier B."/>
            <person name="Mihaltcheva S."/>
            <person name="Molinier V."/>
            <person name="Murat C."/>
            <person name="Poggeler S."/>
            <person name="Quandt C.A."/>
            <person name="Sperisen C."/>
            <person name="Tritt A."/>
            <person name="Tisserant E."/>
            <person name="Crous P.W."/>
            <person name="Henrissat B."/>
            <person name="Nehls U."/>
            <person name="Egli S."/>
            <person name="Spatafora J.W."/>
            <person name="Grigoriev I.V."/>
            <person name="Martin F.M."/>
        </authorList>
    </citation>
    <scope>NUCLEOTIDE SEQUENCE [LARGE SCALE GENOMIC DNA]</scope>
    <source>
        <strain evidence="2 3">CBS 459.81</strain>
    </source>
</reference>
<proteinExistence type="predicted"/>
<dbReference type="AlphaFoldDB" id="A0A8E2JAH7"/>